<keyword evidence="7" id="KW-0788">Thiol protease</keyword>
<evidence type="ECO:0000256" key="3">
    <source>
        <dbReference type="ARBA" id="ARBA00012759"/>
    </source>
</evidence>
<dbReference type="InterPro" id="IPR028889">
    <property type="entry name" value="USP"/>
</dbReference>
<dbReference type="Gene3D" id="3.90.70.10">
    <property type="entry name" value="Cysteine proteinases"/>
    <property type="match status" value="2"/>
</dbReference>
<evidence type="ECO:0000256" key="6">
    <source>
        <dbReference type="ARBA" id="ARBA00022801"/>
    </source>
</evidence>
<dbReference type="EC" id="3.4.19.12" evidence="3"/>
<evidence type="ECO:0000313" key="11">
    <source>
        <dbReference type="Proteomes" id="UP001470230"/>
    </source>
</evidence>
<evidence type="ECO:0000256" key="4">
    <source>
        <dbReference type="ARBA" id="ARBA00022670"/>
    </source>
</evidence>
<dbReference type="SUPFAM" id="SSF54001">
    <property type="entry name" value="Cysteine proteinases"/>
    <property type="match status" value="1"/>
</dbReference>
<evidence type="ECO:0000256" key="2">
    <source>
        <dbReference type="ARBA" id="ARBA00009085"/>
    </source>
</evidence>
<dbReference type="InterPro" id="IPR001394">
    <property type="entry name" value="Peptidase_C19_UCH"/>
</dbReference>
<dbReference type="Pfam" id="PF00443">
    <property type="entry name" value="UCH"/>
    <property type="match status" value="1"/>
</dbReference>
<dbReference type="SUPFAM" id="SSF143791">
    <property type="entry name" value="DUSP-like"/>
    <property type="match status" value="1"/>
</dbReference>
<feature type="domain" description="DUSP" evidence="9">
    <location>
        <begin position="17"/>
        <end position="112"/>
    </location>
</feature>
<dbReference type="InterPro" id="IPR050185">
    <property type="entry name" value="Ub_carboxyl-term_hydrolase"/>
</dbReference>
<dbReference type="Proteomes" id="UP001470230">
    <property type="component" value="Unassembled WGS sequence"/>
</dbReference>
<sequence length="902" mass="104353">METPNKSVNQQQYDDIPPLETQREIYKELEEEKKLIVGEDVFLISVKWLQKFKHGTASTCGPIDNRCLISNGRISLENRREKLDYEIISKDMWETLYSWYQGGPTITFQVINTSIGPKVLLSFLKLKCYFKNCEPKDITTNEYARTKDLREQIMKMFNISLDEETRLWDYYQKDFRNEMKDENEIRKYNLIDNQEIYLDIKENGKWFKDTKTKGSSSFPEDTKAINSSICSEDTKAISSSICSEDTKAINSSICSEDTKAISSSICSEDTKAINSSICSEDTKAINSSICSEDTKAISSSICSEDTKAINSSICSEDTKAINSSICSEDTKAISSSICLKDIKIDELKNTCFLNVFVQCLLYNIPLMKSIIISKKWDNDIKGTHLNNAKTFSELMKFVWSGENKTITLDRLKKMIEQYAPKFLQSNQDDPSSFFNDLLADFHKCLNRKNNKNSTSQSIIGSFENDSDFKRENDSIITDTFYGQFKTELICPNCGFIKASYEPYNIISLPKRSRDKGFKVTFVPLKYTDPYVKMKLEIPTNSSFSDISKKISEYLKKDVKVILGWYRIFDGIEWTHDNFNNYDEISQPHICAFEVENFDSYYIPCSLQMKEKNSIGYGYRFDLLTNIGKPFLLSFNHPDPTEEEISDCAYNYLKCLWDPNNEPSPSEYVQDIIKNGKYYSDSVDNIFSHKPIAVKIPFFYGKKINFSSEYPNLAKSFVHLYLNPLFIDNEKMPKFSYCKLYCHLKPKKEQPLKEFLLKDCFSSLFGTETMESNDKWNCSICQKYVCANIKNSLWTVPDSLIIDLEKYSDKDLFKYDIELDLTDLYAGENADGKKILYRLSGVIECSDENCSKKYTSHVRVVQPGNMNEKWYFFDNSDVSEVDEQSAINKSARFLFYQRIIDDE</sequence>
<keyword evidence="5" id="KW-0833">Ubl conjugation pathway</keyword>
<dbReference type="Gene3D" id="3.10.20.90">
    <property type="entry name" value="Phosphatidylinositol 3-kinase Catalytic Subunit, Chain A, domain 1"/>
    <property type="match status" value="1"/>
</dbReference>
<keyword evidence="4" id="KW-0645">Protease</keyword>
<comment type="similarity">
    <text evidence="2">Belongs to the peptidase C19 family.</text>
</comment>
<keyword evidence="6" id="KW-0378">Hydrolase</keyword>
<dbReference type="InterPro" id="IPR035927">
    <property type="entry name" value="DUSP-like_sf"/>
</dbReference>
<keyword evidence="11" id="KW-1185">Reference proteome</keyword>
<evidence type="ECO:0000313" key="10">
    <source>
        <dbReference type="EMBL" id="KAK8892519.1"/>
    </source>
</evidence>
<evidence type="ECO:0000256" key="7">
    <source>
        <dbReference type="ARBA" id="ARBA00022807"/>
    </source>
</evidence>
<comment type="catalytic activity">
    <reaction evidence="1">
        <text>Thiol-dependent hydrolysis of ester, thioester, amide, peptide and isopeptide bonds formed by the C-terminal Gly of ubiquitin (a 76-residue protein attached to proteins as an intracellular targeting signal).</text>
        <dbReference type="EC" id="3.4.19.12"/>
    </reaction>
</comment>
<proteinExistence type="inferred from homology"/>
<dbReference type="InterPro" id="IPR006615">
    <property type="entry name" value="Pept_C19_DUSP"/>
</dbReference>
<accession>A0ABR2KN56</accession>
<dbReference type="EMBL" id="JAPFFF010000004">
    <property type="protein sequence ID" value="KAK8892519.1"/>
    <property type="molecule type" value="Genomic_DNA"/>
</dbReference>
<reference evidence="10 11" key="1">
    <citation type="submission" date="2024-04" db="EMBL/GenBank/DDBJ databases">
        <title>Tritrichomonas musculus Genome.</title>
        <authorList>
            <person name="Alves-Ferreira E."/>
            <person name="Grigg M."/>
            <person name="Lorenzi H."/>
            <person name="Galac M."/>
        </authorList>
    </citation>
    <scope>NUCLEOTIDE SEQUENCE [LARGE SCALE GENOMIC DNA]</scope>
    <source>
        <strain evidence="10 11">EAF2021</strain>
    </source>
</reference>
<dbReference type="PROSITE" id="PS51283">
    <property type="entry name" value="DUSP"/>
    <property type="match status" value="1"/>
</dbReference>
<dbReference type="Pfam" id="PF06337">
    <property type="entry name" value="DUSP"/>
    <property type="match status" value="1"/>
</dbReference>
<dbReference type="PROSITE" id="PS50235">
    <property type="entry name" value="USP_3"/>
    <property type="match status" value="1"/>
</dbReference>
<protein>
    <recommendedName>
        <fullName evidence="3">ubiquitinyl hydrolase 1</fullName>
        <ecNumber evidence="3">3.4.19.12</ecNumber>
    </recommendedName>
</protein>
<evidence type="ECO:0000259" key="9">
    <source>
        <dbReference type="PROSITE" id="PS51283"/>
    </source>
</evidence>
<dbReference type="Gene3D" id="3.30.2230.10">
    <property type="entry name" value="DUSP-like"/>
    <property type="match status" value="1"/>
</dbReference>
<dbReference type="PANTHER" id="PTHR21646:SF24">
    <property type="entry name" value="UBIQUITIN CARBOXYL-TERMINAL HYDROLASE"/>
    <property type="match status" value="1"/>
</dbReference>
<gene>
    <name evidence="10" type="ORF">M9Y10_029752</name>
</gene>
<evidence type="ECO:0000259" key="8">
    <source>
        <dbReference type="PROSITE" id="PS50235"/>
    </source>
</evidence>
<dbReference type="PANTHER" id="PTHR21646">
    <property type="entry name" value="UBIQUITIN CARBOXYL-TERMINAL HYDROLASE"/>
    <property type="match status" value="1"/>
</dbReference>
<dbReference type="InterPro" id="IPR038765">
    <property type="entry name" value="Papain-like_cys_pep_sf"/>
</dbReference>
<feature type="domain" description="USP" evidence="8">
    <location>
        <begin position="342"/>
        <end position="898"/>
    </location>
</feature>
<evidence type="ECO:0000256" key="5">
    <source>
        <dbReference type="ARBA" id="ARBA00022786"/>
    </source>
</evidence>
<dbReference type="SMART" id="SM00695">
    <property type="entry name" value="DUSP"/>
    <property type="match status" value="1"/>
</dbReference>
<name>A0ABR2KN56_9EUKA</name>
<organism evidence="10 11">
    <name type="scientific">Tritrichomonas musculus</name>
    <dbReference type="NCBI Taxonomy" id="1915356"/>
    <lineage>
        <taxon>Eukaryota</taxon>
        <taxon>Metamonada</taxon>
        <taxon>Parabasalia</taxon>
        <taxon>Tritrichomonadida</taxon>
        <taxon>Tritrichomonadidae</taxon>
        <taxon>Tritrichomonas</taxon>
    </lineage>
</organism>
<comment type="caution">
    <text evidence="10">The sequence shown here is derived from an EMBL/GenBank/DDBJ whole genome shotgun (WGS) entry which is preliminary data.</text>
</comment>
<evidence type="ECO:0000256" key="1">
    <source>
        <dbReference type="ARBA" id="ARBA00000707"/>
    </source>
</evidence>